<comment type="cofactor">
    <cofactor evidence="9">
        <name>FAD</name>
        <dbReference type="ChEBI" id="CHEBI:57692"/>
    </cofactor>
    <text evidence="9">Binds 1 FAD per dimer.</text>
</comment>
<proteinExistence type="inferred from homology"/>
<evidence type="ECO:0000256" key="2">
    <source>
        <dbReference type="ARBA" id="ARBA00022448"/>
    </source>
</evidence>
<dbReference type="InterPro" id="IPR014729">
    <property type="entry name" value="Rossmann-like_a/b/a_fold"/>
</dbReference>
<feature type="domain" description="Electron transfer flavoprotein alpha/beta-subunit N-terminal" evidence="10">
    <location>
        <begin position="6"/>
        <end position="186"/>
    </location>
</feature>
<dbReference type="InterPro" id="IPR001308">
    <property type="entry name" value="ETF_a/FixB"/>
</dbReference>
<feature type="binding site" evidence="9">
    <location>
        <position position="287"/>
    </location>
    <ligand>
        <name>FAD</name>
        <dbReference type="ChEBI" id="CHEBI:57692"/>
    </ligand>
</feature>
<name>A0A831TIP4_9BACT</name>
<dbReference type="SMART" id="SM00893">
    <property type="entry name" value="ETF"/>
    <property type="match status" value="1"/>
</dbReference>
<dbReference type="AlphaFoldDB" id="A0A831TIP4"/>
<evidence type="ECO:0000256" key="5">
    <source>
        <dbReference type="ARBA" id="ARBA00022982"/>
    </source>
</evidence>
<dbReference type="InterPro" id="IPR029035">
    <property type="entry name" value="DHS-like_NAD/FAD-binding_dom"/>
</dbReference>
<gene>
    <name evidence="11" type="ORF">ENP34_09410</name>
</gene>
<accession>A0A831TIP4</accession>
<dbReference type="Gene3D" id="3.40.50.620">
    <property type="entry name" value="HUPs"/>
    <property type="match status" value="1"/>
</dbReference>
<dbReference type="EMBL" id="DSIY01000219">
    <property type="protein sequence ID" value="HEG91638.1"/>
    <property type="molecule type" value="Genomic_DNA"/>
</dbReference>
<evidence type="ECO:0000256" key="4">
    <source>
        <dbReference type="ARBA" id="ARBA00022827"/>
    </source>
</evidence>
<dbReference type="GO" id="GO:0009055">
    <property type="term" value="F:electron transfer activity"/>
    <property type="evidence" value="ECO:0007669"/>
    <property type="project" value="InterPro"/>
</dbReference>
<dbReference type="InterPro" id="IPR018206">
    <property type="entry name" value="ETF_asu_C_CS"/>
</dbReference>
<evidence type="ECO:0000259" key="10">
    <source>
        <dbReference type="SMART" id="SM00893"/>
    </source>
</evidence>
<dbReference type="InterPro" id="IPR014730">
    <property type="entry name" value="ETF_a/b_N"/>
</dbReference>
<evidence type="ECO:0000256" key="3">
    <source>
        <dbReference type="ARBA" id="ARBA00022630"/>
    </source>
</evidence>
<dbReference type="PANTHER" id="PTHR43153:SF1">
    <property type="entry name" value="ELECTRON TRANSFER FLAVOPROTEIN SUBUNIT ALPHA, MITOCHONDRIAL"/>
    <property type="match status" value="1"/>
</dbReference>
<dbReference type="PROSITE" id="PS00696">
    <property type="entry name" value="ETF_ALPHA"/>
    <property type="match status" value="1"/>
</dbReference>
<dbReference type="InterPro" id="IPR014731">
    <property type="entry name" value="ETF_asu_C"/>
</dbReference>
<comment type="caution">
    <text evidence="11">The sequence shown here is derived from an EMBL/GenBank/DDBJ whole genome shotgun (WGS) entry which is preliminary data.</text>
</comment>
<dbReference type="PANTHER" id="PTHR43153">
    <property type="entry name" value="ELECTRON TRANSFER FLAVOPROTEIN ALPHA"/>
    <property type="match status" value="1"/>
</dbReference>
<protein>
    <recommendedName>
        <fullName evidence="7">Electron transfer flavoprotein subunit alpha</fullName>
    </recommendedName>
    <alternativeName>
        <fullName evidence="8">Electron transfer flavoprotein large subunit</fullName>
    </alternativeName>
</protein>
<dbReference type="SUPFAM" id="SSF52467">
    <property type="entry name" value="DHS-like NAD/FAD-binding domain"/>
    <property type="match status" value="1"/>
</dbReference>
<dbReference type="GO" id="GO:0033539">
    <property type="term" value="P:fatty acid beta-oxidation using acyl-CoA dehydrogenase"/>
    <property type="evidence" value="ECO:0007669"/>
    <property type="project" value="TreeGrafter"/>
</dbReference>
<dbReference type="Pfam" id="PF00766">
    <property type="entry name" value="ETF_alpha"/>
    <property type="match status" value="1"/>
</dbReference>
<feature type="binding site" evidence="9">
    <location>
        <begin position="249"/>
        <end position="253"/>
    </location>
    <ligand>
        <name>FAD</name>
        <dbReference type="ChEBI" id="CHEBI:57692"/>
    </ligand>
</feature>
<evidence type="ECO:0000256" key="6">
    <source>
        <dbReference type="ARBA" id="ARBA00025649"/>
    </source>
</evidence>
<dbReference type="Gene3D" id="3.40.50.1220">
    <property type="entry name" value="TPP-binding domain"/>
    <property type="match status" value="1"/>
</dbReference>
<dbReference type="PIRSF" id="PIRSF000089">
    <property type="entry name" value="Electra_flavoP_a"/>
    <property type="match status" value="1"/>
</dbReference>
<dbReference type="FunFam" id="3.40.50.1220:FF:000001">
    <property type="entry name" value="Electron transfer flavoprotein, alpha subunit"/>
    <property type="match status" value="1"/>
</dbReference>
<comment type="similarity">
    <text evidence="1">Belongs to the ETF alpha-subunit/FixB family.</text>
</comment>
<keyword evidence="2" id="KW-0813">Transport</keyword>
<evidence type="ECO:0000256" key="9">
    <source>
        <dbReference type="PIRSR" id="PIRSR000089-1"/>
    </source>
</evidence>
<organism evidence="11">
    <name type="scientific">Thermorudis peleae</name>
    <dbReference type="NCBI Taxonomy" id="1382356"/>
    <lineage>
        <taxon>Bacteria</taxon>
        <taxon>Pseudomonadati</taxon>
        <taxon>Thermomicrobiota</taxon>
        <taxon>Thermomicrobia</taxon>
        <taxon>Thermomicrobia incertae sedis</taxon>
        <taxon>Thermorudis</taxon>
    </lineage>
</organism>
<evidence type="ECO:0000256" key="7">
    <source>
        <dbReference type="ARBA" id="ARBA00068674"/>
    </source>
</evidence>
<keyword evidence="4 9" id="KW-0274">FAD</keyword>
<dbReference type="Pfam" id="PF01012">
    <property type="entry name" value="ETF"/>
    <property type="match status" value="1"/>
</dbReference>
<evidence type="ECO:0000256" key="8">
    <source>
        <dbReference type="ARBA" id="ARBA00079299"/>
    </source>
</evidence>
<feature type="binding site" evidence="9">
    <location>
        <begin position="235"/>
        <end position="236"/>
    </location>
    <ligand>
        <name>FAD</name>
        <dbReference type="ChEBI" id="CHEBI:57692"/>
    </ligand>
</feature>
<dbReference type="SUPFAM" id="SSF52402">
    <property type="entry name" value="Adenine nucleotide alpha hydrolases-like"/>
    <property type="match status" value="1"/>
</dbReference>
<feature type="binding site" evidence="9">
    <location>
        <begin position="266"/>
        <end position="273"/>
    </location>
    <ligand>
        <name>FAD</name>
        <dbReference type="ChEBI" id="CHEBI:57692"/>
    </ligand>
</feature>
<sequence>MGERRVWVWTETAGDTPHRLSLELLTPARALGRAEALLLGPAGESALQKLAEHGATIIHHADDPRYTQYLVEPQVATLSALIEAEHPDLLLFPSTPGARDVLARLMGRLGVGAVANAVAVDYDPSGRLLATVPCGAETLATVTLEGPPPYLVQIRPKAYAAEAVGGEAEVRMVSVPLDEANCRVRVIETVEQPAAGPNLEDANVIVAGGRGLGRPENFRLLEELANALGGAVGASRAVVDAGWVPYSYQVGQTGRTVKPTLYIACGISGAIQHVAGMRGSRYVIAINRDPDAPIFELADLGVVGDVLTIVPKLTERIAVR</sequence>
<reference evidence="11" key="1">
    <citation type="journal article" date="2020" name="mSystems">
        <title>Genome- and Community-Level Interaction Insights into Carbon Utilization and Element Cycling Functions of Hydrothermarchaeota in Hydrothermal Sediment.</title>
        <authorList>
            <person name="Zhou Z."/>
            <person name="Liu Y."/>
            <person name="Xu W."/>
            <person name="Pan J."/>
            <person name="Luo Z.H."/>
            <person name="Li M."/>
        </authorList>
    </citation>
    <scope>NUCLEOTIDE SEQUENCE [LARGE SCALE GENOMIC DNA]</scope>
    <source>
        <strain evidence="11">SpSt-210</strain>
    </source>
</reference>
<dbReference type="GO" id="GO:0050660">
    <property type="term" value="F:flavin adenine dinucleotide binding"/>
    <property type="evidence" value="ECO:0007669"/>
    <property type="project" value="InterPro"/>
</dbReference>
<keyword evidence="3" id="KW-0285">Flavoprotein</keyword>
<evidence type="ECO:0000313" key="11">
    <source>
        <dbReference type="EMBL" id="HEG91638.1"/>
    </source>
</evidence>
<keyword evidence="5" id="KW-0249">Electron transport</keyword>
<feature type="binding site" evidence="9">
    <location>
        <position position="210"/>
    </location>
    <ligand>
        <name>FAD</name>
        <dbReference type="ChEBI" id="CHEBI:57692"/>
    </ligand>
</feature>
<evidence type="ECO:0000256" key="1">
    <source>
        <dbReference type="ARBA" id="ARBA00005817"/>
    </source>
</evidence>
<comment type="function">
    <text evidence="6">The electron transfer flavoprotein serves as a specific electron acceptor for other dehydrogenases. It transfers the electrons to the main respiratory chain via ETF-ubiquinone oxidoreductase (ETF dehydrogenase).</text>
</comment>